<dbReference type="EMBL" id="JBHUIV010000008">
    <property type="protein sequence ID" value="MFD2200589.1"/>
    <property type="molecule type" value="Genomic_DNA"/>
</dbReference>
<proteinExistence type="inferred from homology"/>
<keyword evidence="4" id="KW-0588">Pheromone</keyword>
<reference evidence="7" key="1">
    <citation type="journal article" date="2019" name="Int. J. Syst. Evol. Microbiol.">
        <title>The Global Catalogue of Microorganisms (GCM) 10K type strain sequencing project: providing services to taxonomists for standard genome sequencing and annotation.</title>
        <authorList>
            <consortium name="The Broad Institute Genomics Platform"/>
            <consortium name="The Broad Institute Genome Sequencing Center for Infectious Disease"/>
            <person name="Wu L."/>
            <person name="Ma J."/>
        </authorList>
    </citation>
    <scope>NUCLEOTIDE SEQUENCE [LARGE SCALE GENOMIC DNA]</scope>
    <source>
        <strain evidence="7">KCTC 19812</strain>
    </source>
</reference>
<accession>A0ABW5B574</accession>
<keyword evidence="3" id="KW-0964">Secreted</keyword>
<dbReference type="InterPro" id="IPR004288">
    <property type="entry name" value="Competence_ComC"/>
</dbReference>
<gene>
    <name evidence="6" type="ORF">ACFSKV_03355</name>
</gene>
<evidence type="ECO:0000256" key="3">
    <source>
        <dbReference type="ARBA" id="ARBA00022525"/>
    </source>
</evidence>
<protein>
    <submittedName>
        <fullName evidence="6">ComC/BlpC family leader-containing pheromone/bacteriocin</fullName>
    </submittedName>
</protein>
<comment type="caution">
    <text evidence="6">The sequence shown here is derived from an EMBL/GenBank/DDBJ whole genome shotgun (WGS) entry which is preliminary data.</text>
</comment>
<keyword evidence="5" id="KW-0178">Competence</keyword>
<comment type="similarity">
    <text evidence="2">Belongs to the ComC family.</text>
</comment>
<evidence type="ECO:0000256" key="4">
    <source>
        <dbReference type="ARBA" id="ARBA00023044"/>
    </source>
</evidence>
<organism evidence="6 7">
    <name type="scientific">Shivajiella indica</name>
    <dbReference type="NCBI Taxonomy" id="872115"/>
    <lineage>
        <taxon>Bacteria</taxon>
        <taxon>Pseudomonadati</taxon>
        <taxon>Bacteroidota</taxon>
        <taxon>Cytophagia</taxon>
        <taxon>Cytophagales</taxon>
        <taxon>Cyclobacteriaceae</taxon>
        <taxon>Shivajiella</taxon>
    </lineage>
</organism>
<comment type="function">
    <text evidence="1">Acts as a pheromone, induces cells to develop competence for genetic transformation.</text>
</comment>
<evidence type="ECO:0000313" key="7">
    <source>
        <dbReference type="Proteomes" id="UP001597414"/>
    </source>
</evidence>
<dbReference type="RefSeq" id="WP_380800378.1">
    <property type="nucleotide sequence ID" value="NZ_JBHUIV010000008.1"/>
</dbReference>
<dbReference type="InterPro" id="IPR010133">
    <property type="entry name" value="Bacteriocin_signal_seq"/>
</dbReference>
<sequence>MLAKKIDFPRLGDPSARKRLGIFLIKRKMEIFKELDSKELKEVNGGGPWSDYLCEKTKEFIQWLNSGSSTTTSNQQYSYLKLKMAGL</sequence>
<evidence type="ECO:0000256" key="2">
    <source>
        <dbReference type="ARBA" id="ARBA00009039"/>
    </source>
</evidence>
<evidence type="ECO:0000313" key="6">
    <source>
        <dbReference type="EMBL" id="MFD2200589.1"/>
    </source>
</evidence>
<dbReference type="Proteomes" id="UP001597414">
    <property type="component" value="Unassembled WGS sequence"/>
</dbReference>
<evidence type="ECO:0000256" key="5">
    <source>
        <dbReference type="ARBA" id="ARBA00023287"/>
    </source>
</evidence>
<keyword evidence="7" id="KW-1185">Reference proteome</keyword>
<evidence type="ECO:0000256" key="1">
    <source>
        <dbReference type="ARBA" id="ARBA00002667"/>
    </source>
</evidence>
<name>A0ABW5B574_9BACT</name>
<dbReference type="NCBIfam" id="TIGR01847">
    <property type="entry name" value="bacteriocin_sig"/>
    <property type="match status" value="1"/>
</dbReference>
<dbReference type="Pfam" id="PF03047">
    <property type="entry name" value="ComC"/>
    <property type="match status" value="1"/>
</dbReference>